<reference evidence="2 3" key="1">
    <citation type="submission" date="2019-05" db="EMBL/GenBank/DDBJ databases">
        <title>Emergence of the Ug99 lineage of the wheat stem rust pathogen through somatic hybridization.</title>
        <authorList>
            <person name="Li F."/>
            <person name="Upadhyaya N.M."/>
            <person name="Sperschneider J."/>
            <person name="Matny O."/>
            <person name="Nguyen-Phuc H."/>
            <person name="Mago R."/>
            <person name="Raley C."/>
            <person name="Miller M.E."/>
            <person name="Silverstein K.A.T."/>
            <person name="Henningsen E."/>
            <person name="Hirsch C.D."/>
            <person name="Visser B."/>
            <person name="Pretorius Z.A."/>
            <person name="Steffenson B.J."/>
            <person name="Schwessinger B."/>
            <person name="Dodds P.N."/>
            <person name="Figueroa M."/>
        </authorList>
    </citation>
    <scope>NUCLEOTIDE SEQUENCE [LARGE SCALE GENOMIC DNA]</scope>
    <source>
        <strain evidence="2">21-0</strain>
    </source>
</reference>
<dbReference type="OrthoDB" id="330671at2759"/>
<dbReference type="GO" id="GO:0004140">
    <property type="term" value="F:dephospho-CoA kinase activity"/>
    <property type="evidence" value="ECO:0007669"/>
    <property type="project" value="TreeGrafter"/>
</dbReference>
<protein>
    <recommendedName>
        <fullName evidence="1">Cytidyltransferase-like domain-containing protein</fullName>
    </recommendedName>
</protein>
<name>A0A5B0Q3C2_PUCGR</name>
<dbReference type="PANTHER" id="PTHR10695:SF46">
    <property type="entry name" value="BIFUNCTIONAL COENZYME A SYNTHASE-RELATED"/>
    <property type="match status" value="1"/>
</dbReference>
<dbReference type="InterPro" id="IPR014729">
    <property type="entry name" value="Rossmann-like_a/b/a_fold"/>
</dbReference>
<dbReference type="InterPro" id="IPR004821">
    <property type="entry name" value="Cyt_trans-like"/>
</dbReference>
<accession>A0A5B0Q3C2</accession>
<dbReference type="Proteomes" id="UP000324748">
    <property type="component" value="Unassembled WGS sequence"/>
</dbReference>
<feature type="domain" description="Cytidyltransferase-like" evidence="1">
    <location>
        <begin position="141"/>
        <end position="176"/>
    </location>
</feature>
<organism evidence="2 3">
    <name type="scientific">Puccinia graminis f. sp. tritici</name>
    <dbReference type="NCBI Taxonomy" id="56615"/>
    <lineage>
        <taxon>Eukaryota</taxon>
        <taxon>Fungi</taxon>
        <taxon>Dikarya</taxon>
        <taxon>Basidiomycota</taxon>
        <taxon>Pucciniomycotina</taxon>
        <taxon>Pucciniomycetes</taxon>
        <taxon>Pucciniales</taxon>
        <taxon>Pucciniaceae</taxon>
        <taxon>Puccinia</taxon>
    </lineage>
</organism>
<gene>
    <name evidence="2" type="ORF">PGT21_020104</name>
</gene>
<dbReference type="AlphaFoldDB" id="A0A5B0Q3C2"/>
<dbReference type="EMBL" id="VSWC01000029">
    <property type="protein sequence ID" value="KAA1107618.1"/>
    <property type="molecule type" value="Genomic_DNA"/>
</dbReference>
<dbReference type="PANTHER" id="PTHR10695">
    <property type="entry name" value="DEPHOSPHO-COA KINASE-RELATED"/>
    <property type="match status" value="1"/>
</dbReference>
<evidence type="ECO:0000313" key="3">
    <source>
        <dbReference type="Proteomes" id="UP000324748"/>
    </source>
</evidence>
<dbReference type="SUPFAM" id="SSF52374">
    <property type="entry name" value="Nucleotidylyl transferase"/>
    <property type="match status" value="1"/>
</dbReference>
<proteinExistence type="predicted"/>
<sequence length="336" mass="37524">MAANERSSPRRVARVHCLMELARTTADQEDLLPARFKTEVAGEMSGLSGRDKLEVVLSLGSSSSSQPADTRRRLETKRLERILCLIYVEIERHKALLDQLLIDVEVLIDGFSQRDRADSAFFSPSSSTLETEDGLFNTLALGGTFDHLHSGHKILLTMAAWLTTHRLIVGITGQSLVSSILPFLPNIYNEEKEPPPPPLFPPRLTHQCFRNWMETTDDELLKNKKHASQLEPIEVRQEAVRGFVERVGPSDLRTETPRLQDVYGPTATDPTIDGLLVSQETLAGAKAIDAIRSQNGLKSLRTYVIDLISNQLTLAQLDQLNLKISSTQIRAWLDSH</sequence>
<evidence type="ECO:0000313" key="2">
    <source>
        <dbReference type="EMBL" id="KAA1107618.1"/>
    </source>
</evidence>
<dbReference type="Pfam" id="PF01467">
    <property type="entry name" value="CTP_transf_like"/>
    <property type="match status" value="1"/>
</dbReference>
<evidence type="ECO:0000259" key="1">
    <source>
        <dbReference type="Pfam" id="PF01467"/>
    </source>
</evidence>
<keyword evidence="3" id="KW-1185">Reference proteome</keyword>
<dbReference type="Gene3D" id="3.40.50.620">
    <property type="entry name" value="HUPs"/>
    <property type="match status" value="1"/>
</dbReference>
<comment type="caution">
    <text evidence="2">The sequence shown here is derived from an EMBL/GenBank/DDBJ whole genome shotgun (WGS) entry which is preliminary data.</text>
</comment>
<dbReference type="GO" id="GO:0015937">
    <property type="term" value="P:coenzyme A biosynthetic process"/>
    <property type="evidence" value="ECO:0007669"/>
    <property type="project" value="TreeGrafter"/>
</dbReference>